<organism evidence="1">
    <name type="scientific">Salmonella newport</name>
    <dbReference type="NCBI Taxonomy" id="108619"/>
    <lineage>
        <taxon>Bacteria</taxon>
        <taxon>Pseudomonadati</taxon>
        <taxon>Pseudomonadota</taxon>
        <taxon>Gammaproteobacteria</taxon>
        <taxon>Enterobacterales</taxon>
        <taxon>Enterobacteriaceae</taxon>
        <taxon>Salmonella</taxon>
    </lineage>
</organism>
<dbReference type="InterPro" id="IPR010985">
    <property type="entry name" value="Ribbon_hlx_hlx"/>
</dbReference>
<dbReference type="SUPFAM" id="SSF47598">
    <property type="entry name" value="Ribbon-helix-helix"/>
    <property type="match status" value="1"/>
</dbReference>
<sequence>MSRVKDRTPKVGGQSPAFQIRIHPALREQLNTMAESDNMTLSNWFKELARAELRRRGVEPKA</sequence>
<reference evidence="1" key="1">
    <citation type="submission" date="2019-03" db="EMBL/GenBank/DDBJ databases">
        <authorList>
            <person name="Ashton P.M."/>
            <person name="Dallman T."/>
            <person name="Nair S."/>
            <person name="De Pinna E."/>
            <person name="Peters T."/>
            <person name="Grant K."/>
        </authorList>
    </citation>
    <scope>NUCLEOTIDE SEQUENCE [LARGE SCALE GENOMIC DNA]</scope>
    <source>
        <strain evidence="1">161826</strain>
    </source>
</reference>
<name>A0A5Y2FJH5_SALNE</name>
<accession>A0A5Y2FJH5</accession>
<proteinExistence type="predicted"/>
<dbReference type="Proteomes" id="UP000839738">
    <property type="component" value="Unassembled WGS sequence"/>
</dbReference>
<dbReference type="EMBL" id="AAIFEU010000011">
    <property type="protein sequence ID" value="ECD6073568.1"/>
    <property type="molecule type" value="Genomic_DNA"/>
</dbReference>
<dbReference type="GO" id="GO:0006355">
    <property type="term" value="P:regulation of DNA-templated transcription"/>
    <property type="evidence" value="ECO:0007669"/>
    <property type="project" value="InterPro"/>
</dbReference>
<gene>
    <name evidence="1" type="ORF">E2D65_13580</name>
</gene>
<protein>
    <submittedName>
        <fullName evidence="1">Toxin-antitoxin system HicB family antitoxin</fullName>
    </submittedName>
</protein>
<dbReference type="AlphaFoldDB" id="A0A5Y2FJH5"/>
<comment type="caution">
    <text evidence="1">The sequence shown here is derived from an EMBL/GenBank/DDBJ whole genome shotgun (WGS) entry which is preliminary data.</text>
</comment>
<evidence type="ECO:0000313" key="1">
    <source>
        <dbReference type="EMBL" id="ECD6073568.1"/>
    </source>
</evidence>